<dbReference type="PANTHER" id="PTHR13887">
    <property type="entry name" value="GLUTATHIONE S-TRANSFERASE KAPPA"/>
    <property type="match status" value="1"/>
</dbReference>
<dbReference type="PANTHER" id="PTHR13887:SF14">
    <property type="entry name" value="DISULFIDE BOND FORMATION PROTEIN D"/>
    <property type="match status" value="1"/>
</dbReference>
<protein>
    <submittedName>
        <fullName evidence="6">DsbA family protein</fullName>
    </submittedName>
</protein>
<dbReference type="InterPro" id="IPR036249">
    <property type="entry name" value="Thioredoxin-like_sf"/>
</dbReference>
<keyword evidence="4" id="KW-0676">Redox-active center</keyword>
<dbReference type="InterPro" id="IPR001853">
    <property type="entry name" value="DSBA-like_thioredoxin_dom"/>
</dbReference>
<evidence type="ECO:0000256" key="1">
    <source>
        <dbReference type="ARBA" id="ARBA00022729"/>
    </source>
</evidence>
<dbReference type="Pfam" id="PF01323">
    <property type="entry name" value="DSBA"/>
    <property type="match status" value="1"/>
</dbReference>
<dbReference type="InterPro" id="IPR041205">
    <property type="entry name" value="ScsC_N"/>
</dbReference>
<keyword evidence="3" id="KW-1015">Disulfide bond</keyword>
<evidence type="ECO:0000256" key="3">
    <source>
        <dbReference type="ARBA" id="ARBA00023157"/>
    </source>
</evidence>
<evidence type="ECO:0000256" key="4">
    <source>
        <dbReference type="ARBA" id="ARBA00023284"/>
    </source>
</evidence>
<dbReference type="PROSITE" id="PS51352">
    <property type="entry name" value="THIOREDOXIN_2"/>
    <property type="match status" value="1"/>
</dbReference>
<dbReference type="EMBL" id="JBDIZK010000001">
    <property type="protein sequence ID" value="MEN3745578.1"/>
    <property type="molecule type" value="Genomic_DNA"/>
</dbReference>
<reference evidence="6 7" key="1">
    <citation type="submission" date="2024-05" db="EMBL/GenBank/DDBJ databases">
        <title>Sphingomonas sp. HF-S3 16S ribosomal RNA gene Genome sequencing and assembly.</title>
        <authorList>
            <person name="Lee H."/>
        </authorList>
    </citation>
    <scope>NUCLEOTIDE SEQUENCE [LARGE SCALE GENOMIC DNA]</scope>
    <source>
        <strain evidence="6 7">HF-S3</strain>
    </source>
</reference>
<evidence type="ECO:0000259" key="5">
    <source>
        <dbReference type="PROSITE" id="PS51352"/>
    </source>
</evidence>
<keyword evidence="7" id="KW-1185">Reference proteome</keyword>
<organism evidence="6 7">
    <name type="scientific">Sphingomonas rustica</name>
    <dbReference type="NCBI Taxonomy" id="3103142"/>
    <lineage>
        <taxon>Bacteria</taxon>
        <taxon>Pseudomonadati</taxon>
        <taxon>Pseudomonadota</taxon>
        <taxon>Alphaproteobacteria</taxon>
        <taxon>Sphingomonadales</taxon>
        <taxon>Sphingomonadaceae</taxon>
        <taxon>Sphingomonas</taxon>
    </lineage>
</organism>
<name>A0ABV0B1U2_9SPHN</name>
<accession>A0ABV0B1U2</accession>
<dbReference type="InterPro" id="IPR013766">
    <property type="entry name" value="Thioredoxin_domain"/>
</dbReference>
<feature type="domain" description="Thioredoxin" evidence="5">
    <location>
        <begin position="68"/>
        <end position="244"/>
    </location>
</feature>
<keyword evidence="2" id="KW-0560">Oxidoreductase</keyword>
<dbReference type="RefSeq" id="WP_346244592.1">
    <property type="nucleotide sequence ID" value="NZ_JBDIZK010000001.1"/>
</dbReference>
<comment type="caution">
    <text evidence="6">The sequence shown here is derived from an EMBL/GenBank/DDBJ whole genome shotgun (WGS) entry which is preliminary data.</text>
</comment>
<dbReference type="SUPFAM" id="SSF52833">
    <property type="entry name" value="Thioredoxin-like"/>
    <property type="match status" value="1"/>
</dbReference>
<evidence type="ECO:0000313" key="6">
    <source>
        <dbReference type="EMBL" id="MEN3745578.1"/>
    </source>
</evidence>
<gene>
    <name evidence="6" type="ORF">TPR58_00255</name>
</gene>
<proteinExistence type="predicted"/>
<evidence type="ECO:0000256" key="2">
    <source>
        <dbReference type="ARBA" id="ARBA00023002"/>
    </source>
</evidence>
<dbReference type="CDD" id="cd03023">
    <property type="entry name" value="DsbA_Com1_like"/>
    <property type="match status" value="1"/>
</dbReference>
<dbReference type="Proteomes" id="UP001427805">
    <property type="component" value="Unassembled WGS sequence"/>
</dbReference>
<sequence length="247" mass="26209">MTNPILRNPWLLSGSFFLAAILGGLVSFGAQHLATGEHADGGGEAIRAYLLEHPEVLPEAMEKLQEREYAKAISPNRKAFETPFAGAEWGNPNGDVTVVAFLDYACGYCRASLPSLAKLVANDPKVRIVYREYPVLGDASVSAARWALAAAEQGKFRAFHEALYANGQLDEASIASAATGVGLDKARAARVMATPAVDAEIANNHKLAASIGGRGTPVWVIGDTVIPGYVEYSVLADAVKKARDKKA</sequence>
<dbReference type="Pfam" id="PF18312">
    <property type="entry name" value="ScsC_N"/>
    <property type="match status" value="1"/>
</dbReference>
<dbReference type="Gene3D" id="3.40.30.10">
    <property type="entry name" value="Glutaredoxin"/>
    <property type="match status" value="1"/>
</dbReference>
<keyword evidence="1" id="KW-0732">Signal</keyword>
<evidence type="ECO:0000313" key="7">
    <source>
        <dbReference type="Proteomes" id="UP001427805"/>
    </source>
</evidence>